<reference evidence="1" key="1">
    <citation type="submission" date="2014-09" db="EMBL/GenBank/DDBJ databases">
        <authorList>
            <person name="Magalhaes I.L.F."/>
            <person name="Oliveira U."/>
            <person name="Santos F.R."/>
            <person name="Vidigal T.H.D.A."/>
            <person name="Brescovit A.D."/>
            <person name="Santos A.J."/>
        </authorList>
    </citation>
    <scope>NUCLEOTIDE SEQUENCE</scope>
    <source>
        <tissue evidence="1">Shoot tissue taken approximately 20 cm above the soil surface</tissue>
    </source>
</reference>
<dbReference type="EMBL" id="GBRH01185115">
    <property type="protein sequence ID" value="JAE12781.1"/>
    <property type="molecule type" value="Transcribed_RNA"/>
</dbReference>
<sequence length="85" mass="9524">MIQHDSERYLLSIYVNNVTWYTPSKTTCHSKNLGPTHSKSIGCQNASPDFQRPLKSLVPVKEKQIIAISKVDQFCRGASQCLAQS</sequence>
<name>A0A0A9FR34_ARUDO</name>
<organism evidence="1">
    <name type="scientific">Arundo donax</name>
    <name type="common">Giant reed</name>
    <name type="synonym">Donax arundinaceus</name>
    <dbReference type="NCBI Taxonomy" id="35708"/>
    <lineage>
        <taxon>Eukaryota</taxon>
        <taxon>Viridiplantae</taxon>
        <taxon>Streptophyta</taxon>
        <taxon>Embryophyta</taxon>
        <taxon>Tracheophyta</taxon>
        <taxon>Spermatophyta</taxon>
        <taxon>Magnoliopsida</taxon>
        <taxon>Liliopsida</taxon>
        <taxon>Poales</taxon>
        <taxon>Poaceae</taxon>
        <taxon>PACMAD clade</taxon>
        <taxon>Arundinoideae</taxon>
        <taxon>Arundineae</taxon>
        <taxon>Arundo</taxon>
    </lineage>
</organism>
<reference evidence="1" key="2">
    <citation type="journal article" date="2015" name="Data Brief">
        <title>Shoot transcriptome of the giant reed, Arundo donax.</title>
        <authorList>
            <person name="Barrero R.A."/>
            <person name="Guerrero F.D."/>
            <person name="Moolhuijzen P."/>
            <person name="Goolsby J.A."/>
            <person name="Tidwell J."/>
            <person name="Bellgard S.E."/>
            <person name="Bellgard M.I."/>
        </authorList>
    </citation>
    <scope>NUCLEOTIDE SEQUENCE</scope>
    <source>
        <tissue evidence="1">Shoot tissue taken approximately 20 cm above the soil surface</tissue>
    </source>
</reference>
<proteinExistence type="predicted"/>
<dbReference type="AlphaFoldDB" id="A0A0A9FR34"/>
<accession>A0A0A9FR34</accession>
<protein>
    <submittedName>
        <fullName evidence="1">Uncharacterized protein</fullName>
    </submittedName>
</protein>
<evidence type="ECO:0000313" key="1">
    <source>
        <dbReference type="EMBL" id="JAE12781.1"/>
    </source>
</evidence>